<dbReference type="PROSITE" id="PS51257">
    <property type="entry name" value="PROKAR_LIPOPROTEIN"/>
    <property type="match status" value="1"/>
</dbReference>
<sequence length="211" mass="22414">MSRPTVALLALCALALVGCALGHGGGLHDWAFLPTPTPGKDLIRYEAASCSSWLPLNFSSLNLGPLPVFPPATTRLSATGRASIFYYLDGNCTDRATTAVTVNVSLTLDGQTPYAGKQVNGYGFVGNCSNPRDLYRNNASAGDDRFNMVWWRRENSNTTDDGTLFGAAPNVMISRAPPAADALRSVVLYASPADSEPLCCDLVYNPPPPAD</sequence>
<comment type="caution">
    <text evidence="2">The sequence shown here is derived from an EMBL/GenBank/DDBJ whole genome shotgun (WGS) entry which is preliminary data.</text>
</comment>
<feature type="signal peptide" evidence="1">
    <location>
        <begin position="1"/>
        <end position="22"/>
    </location>
</feature>
<feature type="non-terminal residue" evidence="2">
    <location>
        <position position="211"/>
    </location>
</feature>
<dbReference type="Proteomes" id="UP000236333">
    <property type="component" value="Unassembled WGS sequence"/>
</dbReference>
<gene>
    <name evidence="2" type="ORF">TSOC_014444</name>
</gene>
<evidence type="ECO:0000313" key="3">
    <source>
        <dbReference type="Proteomes" id="UP000236333"/>
    </source>
</evidence>
<evidence type="ECO:0000313" key="2">
    <source>
        <dbReference type="EMBL" id="PNG99771.1"/>
    </source>
</evidence>
<reference evidence="2 3" key="1">
    <citation type="journal article" date="2017" name="Mol. Biol. Evol.">
        <title>The 4-celled Tetrabaena socialis nuclear genome reveals the essential components for genetic control of cell number at the origin of multicellularity in the volvocine lineage.</title>
        <authorList>
            <person name="Featherston J."/>
            <person name="Arakaki Y."/>
            <person name="Hanschen E.R."/>
            <person name="Ferris P.J."/>
            <person name="Michod R.E."/>
            <person name="Olson B.J.S.C."/>
            <person name="Nozaki H."/>
            <person name="Durand P.M."/>
        </authorList>
    </citation>
    <scope>NUCLEOTIDE SEQUENCE [LARGE SCALE GENOMIC DNA]</scope>
    <source>
        <strain evidence="2 3">NIES-571</strain>
    </source>
</reference>
<evidence type="ECO:0008006" key="4">
    <source>
        <dbReference type="Google" id="ProtNLM"/>
    </source>
</evidence>
<dbReference type="EMBL" id="PGGS01002179">
    <property type="protein sequence ID" value="PNG99771.1"/>
    <property type="molecule type" value="Genomic_DNA"/>
</dbReference>
<dbReference type="AlphaFoldDB" id="A0A2J7ZHM9"/>
<accession>A0A2J7ZHM9</accession>
<feature type="chain" id="PRO_5014403025" description="Lipoprotein" evidence="1">
    <location>
        <begin position="23"/>
        <end position="211"/>
    </location>
</feature>
<keyword evidence="1" id="KW-0732">Signal</keyword>
<keyword evidence="3" id="KW-1185">Reference proteome</keyword>
<proteinExistence type="predicted"/>
<organism evidence="2 3">
    <name type="scientific">Tetrabaena socialis</name>
    <dbReference type="NCBI Taxonomy" id="47790"/>
    <lineage>
        <taxon>Eukaryota</taxon>
        <taxon>Viridiplantae</taxon>
        <taxon>Chlorophyta</taxon>
        <taxon>core chlorophytes</taxon>
        <taxon>Chlorophyceae</taxon>
        <taxon>CS clade</taxon>
        <taxon>Chlamydomonadales</taxon>
        <taxon>Tetrabaenaceae</taxon>
        <taxon>Tetrabaena</taxon>
    </lineage>
</organism>
<evidence type="ECO:0000256" key="1">
    <source>
        <dbReference type="SAM" id="SignalP"/>
    </source>
</evidence>
<protein>
    <recommendedName>
        <fullName evidence="4">Lipoprotein</fullName>
    </recommendedName>
</protein>
<dbReference type="OrthoDB" id="529282at2759"/>
<name>A0A2J7ZHM9_9CHLO</name>